<name>A0A9D4DIM4_DREPO</name>
<dbReference type="EMBL" id="JAIWYP010000010">
    <property type="protein sequence ID" value="KAH3749220.1"/>
    <property type="molecule type" value="Genomic_DNA"/>
</dbReference>
<comment type="caution">
    <text evidence="1">The sequence shown here is derived from an EMBL/GenBank/DDBJ whole genome shotgun (WGS) entry which is preliminary data.</text>
</comment>
<proteinExistence type="predicted"/>
<reference evidence="1" key="1">
    <citation type="journal article" date="2019" name="bioRxiv">
        <title>The Genome of the Zebra Mussel, Dreissena polymorpha: A Resource for Invasive Species Research.</title>
        <authorList>
            <person name="McCartney M.A."/>
            <person name="Auch B."/>
            <person name="Kono T."/>
            <person name="Mallez S."/>
            <person name="Zhang Y."/>
            <person name="Obille A."/>
            <person name="Becker A."/>
            <person name="Abrahante J.E."/>
            <person name="Garbe J."/>
            <person name="Badalamenti J.P."/>
            <person name="Herman A."/>
            <person name="Mangelson H."/>
            <person name="Liachko I."/>
            <person name="Sullivan S."/>
            <person name="Sone E.D."/>
            <person name="Koren S."/>
            <person name="Silverstein K.A.T."/>
            <person name="Beckman K.B."/>
            <person name="Gohl D.M."/>
        </authorList>
    </citation>
    <scope>NUCLEOTIDE SEQUENCE</scope>
    <source>
        <strain evidence="1">Duluth1</strain>
        <tissue evidence="1">Whole animal</tissue>
    </source>
</reference>
<gene>
    <name evidence="1" type="ORF">DPMN_183713</name>
</gene>
<accession>A0A9D4DIM4</accession>
<dbReference type="AlphaFoldDB" id="A0A9D4DIM4"/>
<dbReference type="Proteomes" id="UP000828390">
    <property type="component" value="Unassembled WGS sequence"/>
</dbReference>
<organism evidence="1 2">
    <name type="scientific">Dreissena polymorpha</name>
    <name type="common">Zebra mussel</name>
    <name type="synonym">Mytilus polymorpha</name>
    <dbReference type="NCBI Taxonomy" id="45954"/>
    <lineage>
        <taxon>Eukaryota</taxon>
        <taxon>Metazoa</taxon>
        <taxon>Spiralia</taxon>
        <taxon>Lophotrochozoa</taxon>
        <taxon>Mollusca</taxon>
        <taxon>Bivalvia</taxon>
        <taxon>Autobranchia</taxon>
        <taxon>Heteroconchia</taxon>
        <taxon>Euheterodonta</taxon>
        <taxon>Imparidentia</taxon>
        <taxon>Neoheterodontei</taxon>
        <taxon>Myida</taxon>
        <taxon>Dreissenoidea</taxon>
        <taxon>Dreissenidae</taxon>
        <taxon>Dreissena</taxon>
    </lineage>
</organism>
<protein>
    <submittedName>
        <fullName evidence="1">Uncharacterized protein</fullName>
    </submittedName>
</protein>
<reference evidence="1" key="2">
    <citation type="submission" date="2020-11" db="EMBL/GenBank/DDBJ databases">
        <authorList>
            <person name="McCartney M.A."/>
            <person name="Auch B."/>
            <person name="Kono T."/>
            <person name="Mallez S."/>
            <person name="Becker A."/>
            <person name="Gohl D.M."/>
            <person name="Silverstein K.A.T."/>
            <person name="Koren S."/>
            <person name="Bechman K.B."/>
            <person name="Herman A."/>
            <person name="Abrahante J.E."/>
            <person name="Garbe J."/>
        </authorList>
    </citation>
    <scope>NUCLEOTIDE SEQUENCE</scope>
    <source>
        <strain evidence="1">Duluth1</strain>
        <tissue evidence="1">Whole animal</tissue>
    </source>
</reference>
<evidence type="ECO:0000313" key="1">
    <source>
        <dbReference type="EMBL" id="KAH3749220.1"/>
    </source>
</evidence>
<keyword evidence="2" id="KW-1185">Reference proteome</keyword>
<sequence length="84" mass="9774">MCWCISLLALACAMDKELHSTKQKLWKDLSCYLLLGTHYVLVYFSTSTGLCYEQGATFYNTETIDGHQWRPTSWYILCADVFLY</sequence>
<evidence type="ECO:0000313" key="2">
    <source>
        <dbReference type="Proteomes" id="UP000828390"/>
    </source>
</evidence>